<dbReference type="EMBL" id="JAMBOL010000001">
    <property type="protein sequence ID" value="MCM3712584.1"/>
    <property type="molecule type" value="Genomic_DNA"/>
</dbReference>
<dbReference type="GO" id="GO:0005978">
    <property type="term" value="P:glycogen biosynthetic process"/>
    <property type="evidence" value="ECO:0007669"/>
    <property type="project" value="UniProtKB-UniRule"/>
</dbReference>
<dbReference type="InterPro" id="IPR001296">
    <property type="entry name" value="Glyco_trans_1"/>
</dbReference>
<dbReference type="PANTHER" id="PTHR45825">
    <property type="entry name" value="GRANULE-BOUND STARCH SYNTHASE 1, CHLOROPLASTIC/AMYLOPLASTIC"/>
    <property type="match status" value="1"/>
</dbReference>
<sequence>MNIVMVASECTPFFKTGGLADVIGSLPSALAERGHTLSVFLPKHASLPAELTEHATFLESFDVRVKWRKQYGGLYLYQKEEISYYFIDNEYYFNRPALYGENDDAERYAFFTHACLEAFDRLQLAIDILHCHDWQTGLLPAYLHQHRSGRLPKTVFTIHNLKYQGVFPLSVFDELLHFRESDRSQLEMNGAINFMKTALLYADWITTVSPSYAREILQHPFGEGLESILAQRQPMLSGILNGIDEKSYHPGRDQALYQTYTRQPARKQLNKVRLQQELGLPVLTEAPLFVMISRLVEEKGIPLLLAVVDQLLSSETMQLVILGEGDPLLANALQNVAARYPDSFRFIGEFNESLARRLYAGSDFLLMPSRFEPCGLSQLIALRYETVPIVRETGGLKDTIRPFNECSGEGNGFSFTHYRADDFLHTIRYAIHQYGRPEKWRQLQLTMYNSRLGWNQSAGAYEQLYNQLLSEEADTYDEESG</sequence>
<dbReference type="AlphaFoldDB" id="A0A9X2DKW6"/>
<dbReference type="GO" id="GO:0009011">
    <property type="term" value="F:alpha-1,4-glucan glucosyltransferase (ADP-glucose donor) activity"/>
    <property type="evidence" value="ECO:0007669"/>
    <property type="project" value="UniProtKB-UniRule"/>
</dbReference>
<protein>
    <recommendedName>
        <fullName evidence="7">Glycogen synthase</fullName>
        <ecNumber evidence="7">2.4.1.21</ecNumber>
    </recommendedName>
    <alternativeName>
        <fullName evidence="7">Starch [bacterial glycogen] synthase</fullName>
    </alternativeName>
</protein>
<evidence type="ECO:0000259" key="8">
    <source>
        <dbReference type="Pfam" id="PF00534"/>
    </source>
</evidence>
<comment type="catalytic activity">
    <reaction evidence="1 7">
        <text>[(1-&gt;4)-alpha-D-glucosyl](n) + ADP-alpha-D-glucose = [(1-&gt;4)-alpha-D-glucosyl](n+1) + ADP + H(+)</text>
        <dbReference type="Rhea" id="RHEA:18189"/>
        <dbReference type="Rhea" id="RHEA-COMP:9584"/>
        <dbReference type="Rhea" id="RHEA-COMP:9587"/>
        <dbReference type="ChEBI" id="CHEBI:15378"/>
        <dbReference type="ChEBI" id="CHEBI:15444"/>
        <dbReference type="ChEBI" id="CHEBI:57498"/>
        <dbReference type="ChEBI" id="CHEBI:456216"/>
        <dbReference type="EC" id="2.4.1.21"/>
    </reaction>
</comment>
<evidence type="ECO:0000259" key="9">
    <source>
        <dbReference type="Pfam" id="PF08323"/>
    </source>
</evidence>
<evidence type="ECO:0000256" key="2">
    <source>
        <dbReference type="ARBA" id="ARBA00002764"/>
    </source>
</evidence>
<reference evidence="10" key="1">
    <citation type="submission" date="2022-05" db="EMBL/GenBank/DDBJ databases">
        <title>Comparative Genomics of Spacecraft Associated Microbes.</title>
        <authorList>
            <person name="Tran M.T."/>
            <person name="Wright A."/>
            <person name="Seuylemezian A."/>
            <person name="Eisen J."/>
            <person name="Coil D."/>
        </authorList>
    </citation>
    <scope>NUCLEOTIDE SEQUENCE</scope>
    <source>
        <strain evidence="10">214.1.1</strain>
    </source>
</reference>
<dbReference type="Pfam" id="PF08323">
    <property type="entry name" value="Glyco_transf_5"/>
    <property type="match status" value="1"/>
</dbReference>
<gene>
    <name evidence="7" type="primary">glgA</name>
    <name evidence="10" type="ORF">M3202_00685</name>
</gene>
<evidence type="ECO:0000256" key="5">
    <source>
        <dbReference type="ARBA" id="ARBA00022679"/>
    </source>
</evidence>
<feature type="domain" description="Glycosyl transferase family 1" evidence="8">
    <location>
        <begin position="285"/>
        <end position="442"/>
    </location>
</feature>
<organism evidence="10 11">
    <name type="scientific">Halalkalibacter oceani</name>
    <dbReference type="NCBI Taxonomy" id="1653776"/>
    <lineage>
        <taxon>Bacteria</taxon>
        <taxon>Bacillati</taxon>
        <taxon>Bacillota</taxon>
        <taxon>Bacilli</taxon>
        <taxon>Bacillales</taxon>
        <taxon>Bacillaceae</taxon>
        <taxon>Halalkalibacter</taxon>
    </lineage>
</organism>
<evidence type="ECO:0000256" key="4">
    <source>
        <dbReference type="ARBA" id="ARBA00022676"/>
    </source>
</evidence>
<dbReference type="CDD" id="cd03791">
    <property type="entry name" value="GT5_Glycogen_synthase_DULL1-like"/>
    <property type="match status" value="1"/>
</dbReference>
<name>A0A9X2DKW6_9BACI</name>
<dbReference type="NCBIfam" id="TIGR02095">
    <property type="entry name" value="glgA"/>
    <property type="match status" value="1"/>
</dbReference>
<dbReference type="HAMAP" id="MF_00484">
    <property type="entry name" value="Glycogen_synth"/>
    <property type="match status" value="1"/>
</dbReference>
<dbReference type="SUPFAM" id="SSF53756">
    <property type="entry name" value="UDP-Glycosyltransferase/glycogen phosphorylase"/>
    <property type="match status" value="1"/>
</dbReference>
<comment type="similarity">
    <text evidence="3 7">Belongs to the glycosyltransferase 1 family. Bacterial/plant glycogen synthase subfamily.</text>
</comment>
<dbReference type="Gene3D" id="3.40.50.2000">
    <property type="entry name" value="Glycogen Phosphorylase B"/>
    <property type="match status" value="2"/>
</dbReference>
<evidence type="ECO:0000256" key="1">
    <source>
        <dbReference type="ARBA" id="ARBA00001478"/>
    </source>
</evidence>
<keyword evidence="5 7" id="KW-0808">Transferase</keyword>
<dbReference type="InterPro" id="IPR011835">
    <property type="entry name" value="GS/SS"/>
</dbReference>
<feature type="domain" description="Starch synthase catalytic" evidence="9">
    <location>
        <begin position="2"/>
        <end position="230"/>
    </location>
</feature>
<accession>A0A9X2DKW6</accession>
<keyword evidence="4 7" id="KW-0328">Glycosyltransferase</keyword>
<evidence type="ECO:0000313" key="11">
    <source>
        <dbReference type="Proteomes" id="UP001139179"/>
    </source>
</evidence>
<dbReference type="Proteomes" id="UP001139179">
    <property type="component" value="Unassembled WGS sequence"/>
</dbReference>
<evidence type="ECO:0000313" key="10">
    <source>
        <dbReference type="EMBL" id="MCM3712584.1"/>
    </source>
</evidence>
<comment type="function">
    <text evidence="2 7">Synthesizes alpha-1,4-glucan chains using ADP-glucose.</text>
</comment>
<evidence type="ECO:0000256" key="7">
    <source>
        <dbReference type="HAMAP-Rule" id="MF_00484"/>
    </source>
</evidence>
<dbReference type="EC" id="2.4.1.21" evidence="7"/>
<dbReference type="PANTHER" id="PTHR45825:SF11">
    <property type="entry name" value="ALPHA AMYLASE DOMAIN-CONTAINING PROTEIN"/>
    <property type="match status" value="1"/>
</dbReference>
<comment type="pathway">
    <text evidence="7">Glycan biosynthesis; glycogen biosynthesis.</text>
</comment>
<keyword evidence="11" id="KW-1185">Reference proteome</keyword>
<feature type="binding site" evidence="7">
    <location>
        <position position="15"/>
    </location>
    <ligand>
        <name>ADP-alpha-D-glucose</name>
        <dbReference type="ChEBI" id="CHEBI:57498"/>
    </ligand>
</feature>
<evidence type="ECO:0000256" key="6">
    <source>
        <dbReference type="ARBA" id="ARBA00023056"/>
    </source>
</evidence>
<keyword evidence="6 7" id="KW-0320">Glycogen biosynthesis</keyword>
<comment type="caution">
    <text evidence="10">The sequence shown here is derived from an EMBL/GenBank/DDBJ whole genome shotgun (WGS) entry which is preliminary data.</text>
</comment>
<proteinExistence type="inferred from homology"/>
<evidence type="ECO:0000256" key="3">
    <source>
        <dbReference type="ARBA" id="ARBA00010281"/>
    </source>
</evidence>
<dbReference type="GO" id="GO:0004373">
    <property type="term" value="F:alpha-1,4-glucan glucosyltransferase (UDP-glucose donor) activity"/>
    <property type="evidence" value="ECO:0007669"/>
    <property type="project" value="InterPro"/>
</dbReference>
<dbReference type="Pfam" id="PF00534">
    <property type="entry name" value="Glycos_transf_1"/>
    <property type="match status" value="1"/>
</dbReference>
<dbReference type="RefSeq" id="WP_251221461.1">
    <property type="nucleotide sequence ID" value="NZ_JAMBOL010000001.1"/>
</dbReference>
<dbReference type="InterPro" id="IPR013534">
    <property type="entry name" value="Starch_synth_cat_dom"/>
</dbReference>